<dbReference type="Proteomes" id="UP001049176">
    <property type="component" value="Chromosome 5"/>
</dbReference>
<keyword evidence="6" id="KW-1185">Reference proteome</keyword>
<protein>
    <recommendedName>
        <fullName evidence="7">Utp21-domain-containing protein</fullName>
    </recommendedName>
</protein>
<dbReference type="GeneID" id="66078074"/>
<evidence type="ECO:0000259" key="3">
    <source>
        <dbReference type="Pfam" id="PF04192"/>
    </source>
</evidence>
<dbReference type="KEGG" id="more:E1B28_008998"/>
<name>A0A9P7S0S6_9AGAR</name>
<feature type="repeat" description="WD" evidence="1">
    <location>
        <begin position="304"/>
        <end position="335"/>
    </location>
</feature>
<evidence type="ECO:0000256" key="1">
    <source>
        <dbReference type="PROSITE-ProRule" id="PRU00221"/>
    </source>
</evidence>
<dbReference type="GO" id="GO:0032040">
    <property type="term" value="C:small-subunit processome"/>
    <property type="evidence" value="ECO:0007669"/>
    <property type="project" value="InterPro"/>
</dbReference>
<feature type="compositionally biased region" description="Basic residues" evidence="2">
    <location>
        <begin position="11"/>
        <end position="23"/>
    </location>
</feature>
<evidence type="ECO:0000313" key="5">
    <source>
        <dbReference type="EMBL" id="KAG7092661.1"/>
    </source>
</evidence>
<dbReference type="PANTHER" id="PTHR22840:SF12">
    <property type="entry name" value="WD REPEAT-CONTAINING PROTEIN 36"/>
    <property type="match status" value="1"/>
</dbReference>
<feature type="domain" description="WDR36/Utp21 N-terminal" evidence="4">
    <location>
        <begin position="65"/>
        <end position="338"/>
    </location>
</feature>
<dbReference type="InterPro" id="IPR015943">
    <property type="entry name" value="WD40/YVTN_repeat-like_dom_sf"/>
</dbReference>
<dbReference type="InterPro" id="IPR059157">
    <property type="entry name" value="WDR36-Utp21_N"/>
</dbReference>
<organism evidence="5 6">
    <name type="scientific">Marasmius oreades</name>
    <name type="common">fairy-ring Marasmius</name>
    <dbReference type="NCBI Taxonomy" id="181124"/>
    <lineage>
        <taxon>Eukaryota</taxon>
        <taxon>Fungi</taxon>
        <taxon>Dikarya</taxon>
        <taxon>Basidiomycota</taxon>
        <taxon>Agaricomycotina</taxon>
        <taxon>Agaricomycetes</taxon>
        <taxon>Agaricomycetidae</taxon>
        <taxon>Agaricales</taxon>
        <taxon>Marasmiineae</taxon>
        <taxon>Marasmiaceae</taxon>
        <taxon>Marasmius</taxon>
    </lineage>
</organism>
<dbReference type="InterPro" id="IPR011047">
    <property type="entry name" value="Quinoprotein_ADH-like_sf"/>
</dbReference>
<evidence type="ECO:0008006" key="7">
    <source>
        <dbReference type="Google" id="ProtNLM"/>
    </source>
</evidence>
<dbReference type="Gene3D" id="2.130.10.10">
    <property type="entry name" value="YVTN repeat-like/Quinoprotein amine dehydrogenase"/>
    <property type="match status" value="2"/>
</dbReference>
<dbReference type="PROSITE" id="PS50294">
    <property type="entry name" value="WD_REPEATS_REGION"/>
    <property type="match status" value="1"/>
</dbReference>
<evidence type="ECO:0000259" key="4">
    <source>
        <dbReference type="Pfam" id="PF25171"/>
    </source>
</evidence>
<dbReference type="Pfam" id="PF25168">
    <property type="entry name" value="Beta-prop_WDR36-Utp21_2nd"/>
    <property type="match status" value="1"/>
</dbReference>
<dbReference type="RefSeq" id="XP_043009131.1">
    <property type="nucleotide sequence ID" value="XM_043153846.1"/>
</dbReference>
<feature type="repeat" description="WD" evidence="1">
    <location>
        <begin position="607"/>
        <end position="648"/>
    </location>
</feature>
<dbReference type="Pfam" id="PF25171">
    <property type="entry name" value="Beta-prop_WDR36-Utp21_1st"/>
    <property type="match status" value="1"/>
</dbReference>
<dbReference type="GO" id="GO:0034388">
    <property type="term" value="C:Pwp2p-containing subcomplex of 90S preribosome"/>
    <property type="evidence" value="ECO:0007669"/>
    <property type="project" value="TreeGrafter"/>
</dbReference>
<dbReference type="SUPFAM" id="SSF50998">
    <property type="entry name" value="Quinoprotein alcohol dehydrogenase-like"/>
    <property type="match status" value="1"/>
</dbReference>
<accession>A0A9P7S0S6</accession>
<feature type="region of interest" description="Disordered" evidence="2">
    <location>
        <begin position="1"/>
        <end position="27"/>
    </location>
</feature>
<dbReference type="GO" id="GO:0006364">
    <property type="term" value="P:rRNA processing"/>
    <property type="evidence" value="ECO:0007669"/>
    <property type="project" value="InterPro"/>
</dbReference>
<gene>
    <name evidence="5" type="ORF">E1B28_008998</name>
</gene>
<evidence type="ECO:0000256" key="2">
    <source>
        <dbReference type="SAM" id="MobiDB-lite"/>
    </source>
</evidence>
<keyword evidence="1" id="KW-0853">WD repeat</keyword>
<dbReference type="EMBL" id="CM032185">
    <property type="protein sequence ID" value="KAG7092661.1"/>
    <property type="molecule type" value="Genomic_DNA"/>
</dbReference>
<dbReference type="PROSITE" id="PS50082">
    <property type="entry name" value="WD_REPEATS_2"/>
    <property type="match status" value="2"/>
</dbReference>
<proteinExistence type="predicted"/>
<dbReference type="OrthoDB" id="10250769at2759"/>
<comment type="caution">
    <text evidence="5">The sequence shown here is derived from an EMBL/GenBank/DDBJ whole genome shotgun (WGS) entry which is preliminary data.</text>
</comment>
<reference evidence="5" key="1">
    <citation type="journal article" date="2021" name="Genome Biol. Evol.">
        <title>The assembled and annotated genome of the fairy-ring fungus Marasmius oreades.</title>
        <authorList>
            <person name="Hiltunen M."/>
            <person name="Ament-Velasquez S.L."/>
            <person name="Johannesson H."/>
        </authorList>
    </citation>
    <scope>NUCLEOTIDE SEQUENCE</scope>
    <source>
        <strain evidence="5">03SP1</strain>
    </source>
</reference>
<dbReference type="SMART" id="SM00320">
    <property type="entry name" value="WD40"/>
    <property type="match status" value="8"/>
</dbReference>
<sequence>MSITTEDPAPPRKKARQSPKKTTRSPTESRLFVPFRALGLVTNHVPFVLQTRSHKGAIDGPRIHILTCLGKSWALWNGAKMDLLFVGPGVSEQISCLTMDGDAVWAATGCHAVKYLRGREMLRVSNPVEINLSFITIFGSRLLALTETGDRLLCWDTTGGDFQFMIQFDNGFTATLILHPATYVNKILVSSSEGDLQLWNIQSQACIHKFPASRLVSSTSTSAITAMTQSPAIDVVGIGFSSGEISVYDVRADERLMRIFMTGGGIRSLSFRSDGEPILASASSLGHIALWDLNAGGRLLHMVHGAHDSAISSLEWVPGQPVLISSGEDNSVKQWLFDSPTSAPRLLKFRSGHSAPPHLISYYGDDGKQIMTASRDRSLRCTSVVRDSRSFELSQGSLSKKASSQSVPVGSLKFPAAIAISHSSARSKDWDDILTAHTDEIFARTWTMQGKRLGKYSFSFAEAAKSKGKGRVPLVGSAKAVCVTACGNFGLAGSSTAAIHMWNMQSGIRRRTFEVGPASHKATTKERERSVTGLASDALNRVVIASTLDGTVNFFDFHTAKLDHTLVLPSAAVSLVLHRDSGLLAVVCDDMVVRIVDIETRKVVRELGGFRGRVLDVTFSADSRWLITTSLDSIIRTFDIPSGRLVDAFKTSSVASSVSFSPTSDFLATSHVDSVGVYLWANRAQFAEVSLQGISEEEVANVQLPSMQGVGEEDQDLDALQPLTVGVTNSTGDVFSTPPRLDGDLITLTLLPRSKWQTLLNIEVIQQRNKPKEPPKGPEQAPFFLPTLPGVEQRFVTQNSTESASKQEKKRRLEQAAAKSSSVFLEKLVAEKADGDYESFFAYAKTLSPSALDLEIRSLGTLAHMQVFINATIQRLLSHQDFEAVQALQNVFLKAHADEIIGNPEMHDDLERLKDVQKGESRRVLALVASSLGALGFVRDTM</sequence>
<dbReference type="AlphaFoldDB" id="A0A9P7S0S6"/>
<dbReference type="PANTHER" id="PTHR22840">
    <property type="entry name" value="WD REPEAT-CONTAINING PROTEIN 36"/>
    <property type="match status" value="1"/>
</dbReference>
<dbReference type="Pfam" id="PF04192">
    <property type="entry name" value="Utp21"/>
    <property type="match status" value="1"/>
</dbReference>
<evidence type="ECO:0000313" key="6">
    <source>
        <dbReference type="Proteomes" id="UP001049176"/>
    </source>
</evidence>
<dbReference type="InterPro" id="IPR007319">
    <property type="entry name" value="WDR36/Utp21_C"/>
</dbReference>
<feature type="domain" description="WDR36/Utp21 C-terminal" evidence="3">
    <location>
        <begin position="741"/>
        <end position="939"/>
    </location>
</feature>
<dbReference type="InterPro" id="IPR001680">
    <property type="entry name" value="WD40_rpt"/>
</dbReference>